<dbReference type="CDD" id="cd00130">
    <property type="entry name" value="PAS"/>
    <property type="match status" value="1"/>
</dbReference>
<gene>
    <name evidence="2" type="ORF">ABS770_20060</name>
</gene>
<evidence type="ECO:0000259" key="1">
    <source>
        <dbReference type="PROSITE" id="PS50112"/>
    </source>
</evidence>
<keyword evidence="3" id="KW-1185">Reference proteome</keyword>
<evidence type="ECO:0000313" key="3">
    <source>
        <dbReference type="Proteomes" id="UP001432995"/>
    </source>
</evidence>
<dbReference type="InterPro" id="IPR035965">
    <property type="entry name" value="PAS-like_dom_sf"/>
</dbReference>
<dbReference type="EMBL" id="JBELQD010000026">
    <property type="protein sequence ID" value="MER2290556.1"/>
    <property type="molecule type" value="Genomic_DNA"/>
</dbReference>
<dbReference type="Proteomes" id="UP001432995">
    <property type="component" value="Unassembled WGS sequence"/>
</dbReference>
<proteinExistence type="predicted"/>
<protein>
    <submittedName>
        <fullName evidence="2">PAS domain-containing protein</fullName>
    </submittedName>
</protein>
<name>A0ABV1R6Y1_9HYPH</name>
<evidence type="ECO:0000313" key="2">
    <source>
        <dbReference type="EMBL" id="MER2290556.1"/>
    </source>
</evidence>
<sequence length="183" mass="19420">MIFVTDARGRCVYACPEWEALTGQPSTEALDRGWVLRVHPDDRGTATGILDEALASGAEFSIRYRLLKPDDTPRWVGAGGVPSFGIENGAFIGYLGSITELAGGATDTIAAYGNVGRFVPPPPHPATMPIDTLDLIADHLIITHSLIEEDDGAKAALPGARIALLEVGLALAARMRMQGRSLN</sequence>
<dbReference type="Gene3D" id="3.30.450.20">
    <property type="entry name" value="PAS domain"/>
    <property type="match status" value="1"/>
</dbReference>
<dbReference type="PROSITE" id="PS50112">
    <property type="entry name" value="PAS"/>
    <property type="match status" value="1"/>
</dbReference>
<reference evidence="2" key="1">
    <citation type="submission" date="2024-06" db="EMBL/GenBank/DDBJ databases">
        <authorList>
            <person name="Campbell A.G."/>
        </authorList>
    </citation>
    <scope>NUCLEOTIDE SEQUENCE</scope>
    <source>
        <strain evidence="2">EM17</strain>
    </source>
</reference>
<comment type="caution">
    <text evidence="2">The sequence shown here is derived from an EMBL/GenBank/DDBJ whole genome shotgun (WGS) entry which is preliminary data.</text>
</comment>
<feature type="domain" description="PAS" evidence="1">
    <location>
        <begin position="1"/>
        <end position="57"/>
    </location>
</feature>
<dbReference type="RefSeq" id="WP_043075177.1">
    <property type="nucleotide sequence ID" value="NZ_JBELQD010000026.1"/>
</dbReference>
<dbReference type="InterPro" id="IPR000014">
    <property type="entry name" value="PAS"/>
</dbReference>
<accession>A0ABV1R6Y1</accession>
<dbReference type="Pfam" id="PF08447">
    <property type="entry name" value="PAS_3"/>
    <property type="match status" value="1"/>
</dbReference>
<dbReference type="InterPro" id="IPR013655">
    <property type="entry name" value="PAS_fold_3"/>
</dbReference>
<organism evidence="2 3">
    <name type="scientific">Methylobacterium brachiatum</name>
    <dbReference type="NCBI Taxonomy" id="269660"/>
    <lineage>
        <taxon>Bacteria</taxon>
        <taxon>Pseudomonadati</taxon>
        <taxon>Pseudomonadota</taxon>
        <taxon>Alphaproteobacteria</taxon>
        <taxon>Hyphomicrobiales</taxon>
        <taxon>Methylobacteriaceae</taxon>
        <taxon>Methylobacterium</taxon>
    </lineage>
</organism>
<dbReference type="SUPFAM" id="SSF55785">
    <property type="entry name" value="PYP-like sensor domain (PAS domain)"/>
    <property type="match status" value="1"/>
</dbReference>